<proteinExistence type="predicted"/>
<organism evidence="1">
    <name type="scientific">Anguilla anguilla</name>
    <name type="common">European freshwater eel</name>
    <name type="synonym">Muraena anguilla</name>
    <dbReference type="NCBI Taxonomy" id="7936"/>
    <lineage>
        <taxon>Eukaryota</taxon>
        <taxon>Metazoa</taxon>
        <taxon>Chordata</taxon>
        <taxon>Craniata</taxon>
        <taxon>Vertebrata</taxon>
        <taxon>Euteleostomi</taxon>
        <taxon>Actinopterygii</taxon>
        <taxon>Neopterygii</taxon>
        <taxon>Teleostei</taxon>
        <taxon>Anguilliformes</taxon>
        <taxon>Anguillidae</taxon>
        <taxon>Anguilla</taxon>
    </lineage>
</organism>
<evidence type="ECO:0000313" key="1">
    <source>
        <dbReference type="EMBL" id="JAH46656.1"/>
    </source>
</evidence>
<sequence length="35" mass="4119">MRPEKCRVNQKANKNCSDNSHHQCNCNSKTCCWCF</sequence>
<dbReference type="AlphaFoldDB" id="A0A0E9SZA6"/>
<accession>A0A0E9SZA6</accession>
<dbReference type="EMBL" id="GBXM01061921">
    <property type="protein sequence ID" value="JAH46656.1"/>
    <property type="molecule type" value="Transcribed_RNA"/>
</dbReference>
<reference evidence="1" key="2">
    <citation type="journal article" date="2015" name="Fish Shellfish Immunol.">
        <title>Early steps in the European eel (Anguilla anguilla)-Vibrio vulnificus interaction in the gills: Role of the RtxA13 toxin.</title>
        <authorList>
            <person name="Callol A."/>
            <person name="Pajuelo D."/>
            <person name="Ebbesson L."/>
            <person name="Teles M."/>
            <person name="MacKenzie S."/>
            <person name="Amaro C."/>
        </authorList>
    </citation>
    <scope>NUCLEOTIDE SEQUENCE</scope>
</reference>
<name>A0A0E9SZA6_ANGAN</name>
<protein>
    <submittedName>
        <fullName evidence="1">Uncharacterized protein</fullName>
    </submittedName>
</protein>
<reference evidence="1" key="1">
    <citation type="submission" date="2014-11" db="EMBL/GenBank/DDBJ databases">
        <authorList>
            <person name="Amaro Gonzalez C."/>
        </authorList>
    </citation>
    <scope>NUCLEOTIDE SEQUENCE</scope>
</reference>